<organism evidence="1 2">
    <name type="scientific">Oryzicola mucosus</name>
    <dbReference type="NCBI Taxonomy" id="2767425"/>
    <lineage>
        <taxon>Bacteria</taxon>
        <taxon>Pseudomonadati</taxon>
        <taxon>Pseudomonadota</taxon>
        <taxon>Alphaproteobacteria</taxon>
        <taxon>Hyphomicrobiales</taxon>
        <taxon>Phyllobacteriaceae</taxon>
        <taxon>Oryzicola</taxon>
    </lineage>
</organism>
<gene>
    <name evidence="1" type="ORF">ICI42_11120</name>
</gene>
<dbReference type="SUPFAM" id="SSF53474">
    <property type="entry name" value="alpha/beta-Hydrolases"/>
    <property type="match status" value="1"/>
</dbReference>
<dbReference type="EMBL" id="JACVVX010000003">
    <property type="protein sequence ID" value="MBD0415206.1"/>
    <property type="molecule type" value="Genomic_DNA"/>
</dbReference>
<dbReference type="Gene3D" id="1.25.40.10">
    <property type="entry name" value="Tetratricopeptide repeat domain"/>
    <property type="match status" value="1"/>
</dbReference>
<dbReference type="AlphaFoldDB" id="A0A8J6PKG7"/>
<protein>
    <recommendedName>
        <fullName evidence="3">Tetratricopeptide repeat protein</fullName>
    </recommendedName>
</protein>
<dbReference type="Gene3D" id="3.40.50.1820">
    <property type="entry name" value="alpha/beta hydrolase"/>
    <property type="match status" value="1"/>
</dbReference>
<dbReference type="Proteomes" id="UP000643405">
    <property type="component" value="Unassembled WGS sequence"/>
</dbReference>
<evidence type="ECO:0000313" key="1">
    <source>
        <dbReference type="EMBL" id="MBD0415206.1"/>
    </source>
</evidence>
<evidence type="ECO:0008006" key="3">
    <source>
        <dbReference type="Google" id="ProtNLM"/>
    </source>
</evidence>
<comment type="caution">
    <text evidence="1">The sequence shown here is derived from an EMBL/GenBank/DDBJ whole genome shotgun (WGS) entry which is preliminary data.</text>
</comment>
<dbReference type="SUPFAM" id="SSF48452">
    <property type="entry name" value="TPR-like"/>
    <property type="match status" value="1"/>
</dbReference>
<reference evidence="1" key="1">
    <citation type="submission" date="2020-09" db="EMBL/GenBank/DDBJ databases">
        <title>Genome seq and assembly of Tianweitania sp.</title>
        <authorList>
            <person name="Chhetri G."/>
        </authorList>
    </citation>
    <scope>NUCLEOTIDE SEQUENCE</scope>
    <source>
        <strain evidence="1">Rool2</strain>
    </source>
</reference>
<name>A0A8J6PKG7_9HYPH</name>
<keyword evidence="2" id="KW-1185">Reference proteome</keyword>
<dbReference type="RefSeq" id="WP_188164646.1">
    <property type="nucleotide sequence ID" value="NZ_JACVVX010000003.1"/>
</dbReference>
<accession>A0A8J6PKG7</accession>
<sequence>MSAKTEHAPGYLSGGFDDRIGRLRALEASDKRESLRAELKAALDQFPESPDIALIAFRVAVEDDELDVAADLLCDVLWPSLPDASIRRRCLDELLASSVDDEFSQQTLLRLLKVEPGSAEILIYLAAFAVERENYAGALEWLEQAEALASLPSAANALRIKALLNAVEWDDVFGRALERALSAAPEVRRLYALKHDFHEKRGERELARAILDLARDQFPDDPWFALRAFRFRLSDRDIQGAALLFREQIWHSSLPEATRRGALATMVREWKDPEELKPFLLGLLQDKPDDRFVLVKLATLVTRQRQHVEAARYLEKALEHGSLPPEAESMQVNMLILGGDAKGSLALAKRQLAANPDRKDLVRRANIVASICGNQDDVTETMRQAILQWPTDATIVQRYNRAVIPEAEDQSLFDHLTGFTRANSVDGRWHYQFALACLRRNDTPRARATLRNLHDDPLVGFEAQRLLGVLEAMPAEEWDARARFSNDPTRDVHVIETPSAKATVVVMAGLHGGLGNIPLTHLDVLLQEHPINVVYLRDNRWSAFTAGVPSLGPDEASTISALTALCSGLGPMPMITFGGSLGGWSAMRYGALAGARMAVSLSGPTRLAVQGDQAKRFTQYYLSRMLPEETSDLLDLLSRSASLRIMHVYGAENAKDRANAARLRQFASVTLVPVDGCEDHFVAAHLVARGAFHPLIEQAIAAAQTAATS</sequence>
<dbReference type="InterPro" id="IPR011990">
    <property type="entry name" value="TPR-like_helical_dom_sf"/>
</dbReference>
<dbReference type="InterPro" id="IPR029058">
    <property type="entry name" value="AB_hydrolase_fold"/>
</dbReference>
<proteinExistence type="predicted"/>
<evidence type="ECO:0000313" key="2">
    <source>
        <dbReference type="Proteomes" id="UP000643405"/>
    </source>
</evidence>